<keyword evidence="4 5" id="KW-0472">Membrane</keyword>
<dbReference type="OrthoDB" id="18453at2759"/>
<dbReference type="AlphaFoldDB" id="A0A8K0IZY7"/>
<feature type="transmembrane region" description="Helical" evidence="5">
    <location>
        <begin position="21"/>
        <end position="43"/>
    </location>
</feature>
<dbReference type="PANTHER" id="PTHR23112:SF0">
    <property type="entry name" value="TRANSMEMBRANE PROTEIN 116"/>
    <property type="match status" value="1"/>
</dbReference>
<sequence length="350" mass="38988">MAINVFLVFYFRTSPDSFRQWWWIYCVVCYGGLFVLALTLLLVRSPAKGGMYGDATIWCWIDARYDGLRIYTYYLCVWICITGSILCYFLVGYHVFRSRNRLHSFSATKSRDEGRRTDELPSANCRQQQDSFDGIVTTEFQTTRTSVTDMFINIPETAHLESQVYPPSSPAPPPLSPTAPTTAQYLSAISATPPRFIAAPEPSPRRRLRRVLATAATLHFFVEDPIKRAYLRTSLLFALSVLVTWTPSSLNRIYGWLEGHSPYQLHVATSAVLPLQGLWNSLIFFISSWGPVRHHLAHRLGRLVGPGTAGASGRVPEGVALGTEGDSGVVGSHVELRRVDSAVGKASPVL</sequence>
<keyword evidence="2 5" id="KW-0812">Transmembrane</keyword>
<evidence type="ECO:0000313" key="6">
    <source>
        <dbReference type="EMBL" id="KAG5913864.1"/>
    </source>
</evidence>
<name>A0A8K0IZY7_9HYPO</name>
<evidence type="ECO:0000256" key="1">
    <source>
        <dbReference type="ARBA" id="ARBA00004141"/>
    </source>
</evidence>
<evidence type="ECO:0000256" key="3">
    <source>
        <dbReference type="ARBA" id="ARBA00022989"/>
    </source>
</evidence>
<evidence type="ECO:0000256" key="5">
    <source>
        <dbReference type="SAM" id="Phobius"/>
    </source>
</evidence>
<feature type="transmembrane region" description="Helical" evidence="5">
    <location>
        <begin position="71"/>
        <end position="96"/>
    </location>
</feature>
<dbReference type="PANTHER" id="PTHR23112">
    <property type="entry name" value="G PROTEIN-COUPLED RECEPTOR 157-RELATED"/>
    <property type="match status" value="1"/>
</dbReference>
<evidence type="ECO:0008006" key="8">
    <source>
        <dbReference type="Google" id="ProtNLM"/>
    </source>
</evidence>
<feature type="transmembrane region" description="Helical" evidence="5">
    <location>
        <begin position="267"/>
        <end position="292"/>
    </location>
</feature>
<comment type="subcellular location">
    <subcellularLocation>
        <location evidence="1">Membrane</location>
        <topology evidence="1">Multi-pass membrane protein</topology>
    </subcellularLocation>
</comment>
<keyword evidence="7" id="KW-1185">Reference proteome</keyword>
<dbReference type="EMBL" id="SRPY01001220">
    <property type="protein sequence ID" value="KAG5913864.1"/>
    <property type="molecule type" value="Genomic_DNA"/>
</dbReference>
<keyword evidence="3 5" id="KW-1133">Transmembrane helix</keyword>
<dbReference type="GO" id="GO:0007189">
    <property type="term" value="P:adenylate cyclase-activating G protein-coupled receptor signaling pathway"/>
    <property type="evidence" value="ECO:0007669"/>
    <property type="project" value="TreeGrafter"/>
</dbReference>
<dbReference type="SUPFAM" id="SSF81321">
    <property type="entry name" value="Family A G protein-coupled receptor-like"/>
    <property type="match status" value="1"/>
</dbReference>
<proteinExistence type="predicted"/>
<comment type="caution">
    <text evidence="6">The sequence shown here is derived from an EMBL/GenBank/DDBJ whole genome shotgun (WGS) entry which is preliminary data.</text>
</comment>
<dbReference type="GO" id="GO:0004930">
    <property type="term" value="F:G protein-coupled receptor activity"/>
    <property type="evidence" value="ECO:0007669"/>
    <property type="project" value="TreeGrafter"/>
</dbReference>
<feature type="transmembrane region" description="Helical" evidence="5">
    <location>
        <begin position="229"/>
        <end position="247"/>
    </location>
</feature>
<gene>
    <name evidence="6" type="ORF">E4U42_000836</name>
</gene>
<dbReference type="Proteomes" id="UP000811619">
    <property type="component" value="Unassembled WGS sequence"/>
</dbReference>
<evidence type="ECO:0000256" key="4">
    <source>
        <dbReference type="ARBA" id="ARBA00023136"/>
    </source>
</evidence>
<evidence type="ECO:0000313" key="7">
    <source>
        <dbReference type="Proteomes" id="UP000811619"/>
    </source>
</evidence>
<accession>A0A8K0IZY7</accession>
<protein>
    <recommendedName>
        <fullName evidence="8">G-protein coupled receptors family 2 profile 2 domain-containing protein</fullName>
    </recommendedName>
</protein>
<dbReference type="Gene3D" id="1.20.1070.10">
    <property type="entry name" value="Rhodopsin 7-helix transmembrane proteins"/>
    <property type="match status" value="1"/>
</dbReference>
<dbReference type="GO" id="GO:0005886">
    <property type="term" value="C:plasma membrane"/>
    <property type="evidence" value="ECO:0007669"/>
    <property type="project" value="TreeGrafter"/>
</dbReference>
<evidence type="ECO:0000256" key="2">
    <source>
        <dbReference type="ARBA" id="ARBA00022692"/>
    </source>
</evidence>
<reference evidence="6" key="1">
    <citation type="journal article" date="2020" name="bioRxiv">
        <title>Whole genome comparisons of ergot fungi reveals the divergence and evolution of species within the genus Claviceps are the result of varying mechanisms driving genome evolution and host range expansion.</title>
        <authorList>
            <person name="Wyka S.A."/>
            <person name="Mondo S.J."/>
            <person name="Liu M."/>
            <person name="Dettman J."/>
            <person name="Nalam V."/>
            <person name="Broders K.D."/>
        </authorList>
    </citation>
    <scope>NUCLEOTIDE SEQUENCE</scope>
    <source>
        <strain evidence="6">CCC 489</strain>
    </source>
</reference>
<organism evidence="6 7">
    <name type="scientific">Claviceps africana</name>
    <dbReference type="NCBI Taxonomy" id="83212"/>
    <lineage>
        <taxon>Eukaryota</taxon>
        <taxon>Fungi</taxon>
        <taxon>Dikarya</taxon>
        <taxon>Ascomycota</taxon>
        <taxon>Pezizomycotina</taxon>
        <taxon>Sordariomycetes</taxon>
        <taxon>Hypocreomycetidae</taxon>
        <taxon>Hypocreales</taxon>
        <taxon>Clavicipitaceae</taxon>
        <taxon>Claviceps</taxon>
    </lineage>
</organism>